<evidence type="ECO:0000256" key="1">
    <source>
        <dbReference type="SAM" id="MobiDB-lite"/>
    </source>
</evidence>
<feature type="region of interest" description="Disordered" evidence="1">
    <location>
        <begin position="34"/>
        <end position="78"/>
    </location>
</feature>
<name>A0AAV2J3W4_KNICA</name>
<evidence type="ECO:0000313" key="2">
    <source>
        <dbReference type="EMBL" id="CAL1571360.1"/>
    </source>
</evidence>
<organism evidence="2 3">
    <name type="scientific">Knipowitschia caucasica</name>
    <name type="common">Caucasian dwarf goby</name>
    <name type="synonym">Pomatoschistus caucasicus</name>
    <dbReference type="NCBI Taxonomy" id="637954"/>
    <lineage>
        <taxon>Eukaryota</taxon>
        <taxon>Metazoa</taxon>
        <taxon>Chordata</taxon>
        <taxon>Craniata</taxon>
        <taxon>Vertebrata</taxon>
        <taxon>Euteleostomi</taxon>
        <taxon>Actinopterygii</taxon>
        <taxon>Neopterygii</taxon>
        <taxon>Teleostei</taxon>
        <taxon>Neoteleostei</taxon>
        <taxon>Acanthomorphata</taxon>
        <taxon>Gobiaria</taxon>
        <taxon>Gobiiformes</taxon>
        <taxon>Gobioidei</taxon>
        <taxon>Gobiidae</taxon>
        <taxon>Gobiinae</taxon>
        <taxon>Knipowitschia</taxon>
    </lineage>
</organism>
<feature type="compositionally biased region" description="Basic residues" evidence="1">
    <location>
        <begin position="57"/>
        <end position="78"/>
    </location>
</feature>
<evidence type="ECO:0000313" key="3">
    <source>
        <dbReference type="Proteomes" id="UP001497482"/>
    </source>
</evidence>
<accession>A0AAV2J3W4</accession>
<gene>
    <name evidence="2" type="ORF">KC01_LOCUS3477</name>
</gene>
<dbReference type="AlphaFoldDB" id="A0AAV2J3W4"/>
<proteinExistence type="predicted"/>
<protein>
    <submittedName>
        <fullName evidence="2">Uncharacterized protein</fullName>
    </submittedName>
</protein>
<sequence>MGGGEGGGGGRLLVAFSTCDAGDMRDFDRTVCDVSEEKAPEPQQVRATADRKDPPAGRHRLHRRLRAPTPRARARKISNHSALASAVEGPHRPQCEAQCETQCEGRAPGDASISHRELSTFLRTGPVYFSPCSEDPRGKLFCCCCIYIYLFIDRPVLPVVFAAVLARMPR</sequence>
<dbReference type="Proteomes" id="UP001497482">
    <property type="component" value="Chromosome 10"/>
</dbReference>
<reference evidence="2 3" key="1">
    <citation type="submission" date="2024-04" db="EMBL/GenBank/DDBJ databases">
        <authorList>
            <person name="Waldvogel A.-M."/>
            <person name="Schoenle A."/>
        </authorList>
    </citation>
    <scope>NUCLEOTIDE SEQUENCE [LARGE SCALE GENOMIC DNA]</scope>
</reference>
<dbReference type="EMBL" id="OZ035832">
    <property type="protein sequence ID" value="CAL1571360.1"/>
    <property type="molecule type" value="Genomic_DNA"/>
</dbReference>
<keyword evidence="3" id="KW-1185">Reference proteome</keyword>